<evidence type="ECO:0000256" key="2">
    <source>
        <dbReference type="ARBA" id="ARBA00022771"/>
    </source>
</evidence>
<gene>
    <name evidence="7" type="ORF">ABEB36_012796</name>
</gene>
<dbReference type="SMART" id="SM00980">
    <property type="entry name" value="THAP"/>
    <property type="match status" value="1"/>
</dbReference>
<accession>A0ABD1E7Y6</accession>
<dbReference type="EMBL" id="JBDJPC010000010">
    <property type="protein sequence ID" value="KAL1490052.1"/>
    <property type="molecule type" value="Genomic_DNA"/>
</dbReference>
<reference evidence="7 8" key="1">
    <citation type="submission" date="2024-05" db="EMBL/GenBank/DDBJ databases">
        <title>Genetic variation in Jamaican populations of the coffee berry borer (Hypothenemus hampei).</title>
        <authorList>
            <person name="Errbii M."/>
            <person name="Myrie A."/>
        </authorList>
    </citation>
    <scope>NUCLEOTIDE SEQUENCE [LARGE SCALE GENOMIC DNA]</scope>
    <source>
        <strain evidence="7">JA-Hopewell-2020-01-JO</strain>
        <tissue evidence="7">Whole body</tissue>
    </source>
</reference>
<evidence type="ECO:0000259" key="6">
    <source>
        <dbReference type="PROSITE" id="PS50950"/>
    </source>
</evidence>
<dbReference type="GO" id="GO:0008270">
    <property type="term" value="F:zinc ion binding"/>
    <property type="evidence" value="ECO:0007669"/>
    <property type="project" value="UniProtKB-KW"/>
</dbReference>
<keyword evidence="3" id="KW-0862">Zinc</keyword>
<dbReference type="GO" id="GO:0003677">
    <property type="term" value="F:DNA binding"/>
    <property type="evidence" value="ECO:0007669"/>
    <property type="project" value="UniProtKB-UniRule"/>
</dbReference>
<keyword evidence="1" id="KW-0479">Metal-binding</keyword>
<dbReference type="Proteomes" id="UP001566132">
    <property type="component" value="Unassembled WGS sequence"/>
</dbReference>
<keyword evidence="4 5" id="KW-0238">DNA-binding</keyword>
<protein>
    <recommendedName>
        <fullName evidence="6">THAP-type domain-containing protein</fullName>
    </recommendedName>
</protein>
<comment type="caution">
    <text evidence="7">The sequence shown here is derived from an EMBL/GenBank/DDBJ whole genome shotgun (WGS) entry which is preliminary data.</text>
</comment>
<sequence>MKCAVYGCVSDNQSENFTVGTKFVGFPKEKHLQSVWKNLCKRKDNFSVKYARICSKHFSESDYKRNLKHELLGYVPDKYRPLKKNAVPSITLPLKSIENSVSNERTIRQEKRNRQALVKDILNR</sequence>
<organism evidence="7 8">
    <name type="scientific">Hypothenemus hampei</name>
    <name type="common">Coffee berry borer</name>
    <dbReference type="NCBI Taxonomy" id="57062"/>
    <lineage>
        <taxon>Eukaryota</taxon>
        <taxon>Metazoa</taxon>
        <taxon>Ecdysozoa</taxon>
        <taxon>Arthropoda</taxon>
        <taxon>Hexapoda</taxon>
        <taxon>Insecta</taxon>
        <taxon>Pterygota</taxon>
        <taxon>Neoptera</taxon>
        <taxon>Endopterygota</taxon>
        <taxon>Coleoptera</taxon>
        <taxon>Polyphaga</taxon>
        <taxon>Cucujiformia</taxon>
        <taxon>Curculionidae</taxon>
        <taxon>Scolytinae</taxon>
        <taxon>Hypothenemus</taxon>
    </lineage>
</organism>
<dbReference type="InterPro" id="IPR038441">
    <property type="entry name" value="THAP_Znf_sf"/>
</dbReference>
<dbReference type="Gene3D" id="6.20.210.20">
    <property type="entry name" value="THAP domain"/>
    <property type="match status" value="1"/>
</dbReference>
<evidence type="ECO:0000256" key="1">
    <source>
        <dbReference type="ARBA" id="ARBA00022723"/>
    </source>
</evidence>
<proteinExistence type="predicted"/>
<dbReference type="InterPro" id="IPR052224">
    <property type="entry name" value="THAP_domain_protein"/>
</dbReference>
<dbReference type="SUPFAM" id="SSF57716">
    <property type="entry name" value="Glucocorticoid receptor-like (DNA-binding domain)"/>
    <property type="match status" value="1"/>
</dbReference>
<evidence type="ECO:0000313" key="8">
    <source>
        <dbReference type="Proteomes" id="UP001566132"/>
    </source>
</evidence>
<dbReference type="PANTHER" id="PTHR46927">
    <property type="entry name" value="AGAP005574-PA"/>
    <property type="match status" value="1"/>
</dbReference>
<evidence type="ECO:0000256" key="5">
    <source>
        <dbReference type="PROSITE-ProRule" id="PRU00309"/>
    </source>
</evidence>
<keyword evidence="2 5" id="KW-0863">Zinc-finger</keyword>
<dbReference type="InterPro" id="IPR006612">
    <property type="entry name" value="THAP_Znf"/>
</dbReference>
<dbReference type="Pfam" id="PF05485">
    <property type="entry name" value="THAP"/>
    <property type="match status" value="1"/>
</dbReference>
<keyword evidence="8" id="KW-1185">Reference proteome</keyword>
<dbReference type="PROSITE" id="PS50950">
    <property type="entry name" value="ZF_THAP"/>
    <property type="match status" value="1"/>
</dbReference>
<evidence type="ECO:0000256" key="3">
    <source>
        <dbReference type="ARBA" id="ARBA00022833"/>
    </source>
</evidence>
<dbReference type="PANTHER" id="PTHR46927:SF3">
    <property type="entry name" value="THAP-TYPE DOMAIN-CONTAINING PROTEIN"/>
    <property type="match status" value="1"/>
</dbReference>
<evidence type="ECO:0000313" key="7">
    <source>
        <dbReference type="EMBL" id="KAL1490052.1"/>
    </source>
</evidence>
<feature type="domain" description="THAP-type" evidence="6">
    <location>
        <begin position="1"/>
        <end position="91"/>
    </location>
</feature>
<name>A0ABD1E7Y6_HYPHA</name>
<evidence type="ECO:0000256" key="4">
    <source>
        <dbReference type="ARBA" id="ARBA00023125"/>
    </source>
</evidence>
<dbReference type="AlphaFoldDB" id="A0ABD1E7Y6"/>